<accession>A0A437JCC6</accession>
<keyword evidence="3 10" id="KW-0813">Transport</keyword>
<keyword evidence="4 10" id="KW-1134">Transmembrane beta strand</keyword>
<keyword evidence="6 11" id="KW-0798">TonB box</keyword>
<keyword evidence="16" id="KW-1185">Reference proteome</keyword>
<dbReference type="SUPFAM" id="SSF56935">
    <property type="entry name" value="Porins"/>
    <property type="match status" value="1"/>
</dbReference>
<keyword evidence="8 15" id="KW-0675">Receptor</keyword>
<dbReference type="Pfam" id="PF00593">
    <property type="entry name" value="TonB_dep_Rec_b-barrel"/>
    <property type="match status" value="1"/>
</dbReference>
<evidence type="ECO:0000256" key="2">
    <source>
        <dbReference type="ARBA" id="ARBA00009810"/>
    </source>
</evidence>
<dbReference type="InterPro" id="IPR039426">
    <property type="entry name" value="TonB-dep_rcpt-like"/>
</dbReference>
<evidence type="ECO:0000259" key="13">
    <source>
        <dbReference type="Pfam" id="PF00593"/>
    </source>
</evidence>
<evidence type="ECO:0000256" key="6">
    <source>
        <dbReference type="ARBA" id="ARBA00023077"/>
    </source>
</evidence>
<evidence type="ECO:0000313" key="16">
    <source>
        <dbReference type="Proteomes" id="UP000282977"/>
    </source>
</evidence>
<dbReference type="CDD" id="cd01347">
    <property type="entry name" value="ligand_gated_channel"/>
    <property type="match status" value="1"/>
</dbReference>
<dbReference type="GO" id="GO:0015344">
    <property type="term" value="F:siderophore uptake transmembrane transporter activity"/>
    <property type="evidence" value="ECO:0007669"/>
    <property type="project" value="TreeGrafter"/>
</dbReference>
<feature type="domain" description="TonB-dependent receptor-like beta-barrel" evidence="13">
    <location>
        <begin position="258"/>
        <end position="698"/>
    </location>
</feature>
<evidence type="ECO:0000256" key="8">
    <source>
        <dbReference type="ARBA" id="ARBA00023170"/>
    </source>
</evidence>
<dbReference type="Gene3D" id="2.40.170.20">
    <property type="entry name" value="TonB-dependent receptor, beta-barrel domain"/>
    <property type="match status" value="1"/>
</dbReference>
<feature type="signal peptide" evidence="12">
    <location>
        <begin position="1"/>
        <end position="27"/>
    </location>
</feature>
<comment type="caution">
    <text evidence="15">The sequence shown here is derived from an EMBL/GenBank/DDBJ whole genome shotgun (WGS) entry which is preliminary data.</text>
</comment>
<keyword evidence="7 10" id="KW-0472">Membrane</keyword>
<dbReference type="Proteomes" id="UP000282977">
    <property type="component" value="Unassembled WGS sequence"/>
</dbReference>
<evidence type="ECO:0000256" key="10">
    <source>
        <dbReference type="PROSITE-ProRule" id="PRU01360"/>
    </source>
</evidence>
<dbReference type="Gene3D" id="2.170.130.10">
    <property type="entry name" value="TonB-dependent receptor, plug domain"/>
    <property type="match status" value="1"/>
</dbReference>
<dbReference type="OrthoDB" id="9760333at2"/>
<proteinExistence type="inferred from homology"/>
<evidence type="ECO:0000256" key="4">
    <source>
        <dbReference type="ARBA" id="ARBA00022452"/>
    </source>
</evidence>
<feature type="chain" id="PRO_5019226522" evidence="12">
    <location>
        <begin position="28"/>
        <end position="727"/>
    </location>
</feature>
<dbReference type="NCBIfam" id="TIGR01783">
    <property type="entry name" value="TonB-siderophor"/>
    <property type="match status" value="1"/>
</dbReference>
<dbReference type="PROSITE" id="PS52016">
    <property type="entry name" value="TONB_DEPENDENT_REC_3"/>
    <property type="match status" value="1"/>
</dbReference>
<dbReference type="PANTHER" id="PTHR32552:SF82">
    <property type="entry name" value="FCUA PROTEIN"/>
    <property type="match status" value="1"/>
</dbReference>
<evidence type="ECO:0000256" key="9">
    <source>
        <dbReference type="ARBA" id="ARBA00023237"/>
    </source>
</evidence>
<dbReference type="InterPro" id="IPR037066">
    <property type="entry name" value="Plug_dom_sf"/>
</dbReference>
<reference evidence="15 16" key="1">
    <citation type="submission" date="2019-01" db="EMBL/GenBank/DDBJ databases">
        <authorList>
            <person name="Chen W.-M."/>
        </authorList>
    </citation>
    <scope>NUCLEOTIDE SEQUENCE [LARGE SCALE GENOMIC DNA]</scope>
    <source>
        <strain evidence="15 16">TLA-22</strain>
    </source>
</reference>
<evidence type="ECO:0000256" key="5">
    <source>
        <dbReference type="ARBA" id="ARBA00022692"/>
    </source>
</evidence>
<evidence type="ECO:0000256" key="11">
    <source>
        <dbReference type="RuleBase" id="RU003357"/>
    </source>
</evidence>
<dbReference type="GO" id="GO:0009279">
    <property type="term" value="C:cell outer membrane"/>
    <property type="evidence" value="ECO:0007669"/>
    <property type="project" value="UniProtKB-SubCell"/>
</dbReference>
<dbReference type="AlphaFoldDB" id="A0A437JCC6"/>
<dbReference type="InterPro" id="IPR036942">
    <property type="entry name" value="Beta-barrel_TonB_sf"/>
</dbReference>
<comment type="similarity">
    <text evidence="2 10 11">Belongs to the TonB-dependent receptor family.</text>
</comment>
<dbReference type="InterPro" id="IPR010105">
    <property type="entry name" value="TonB_sidphr_rcpt"/>
</dbReference>
<sequence length="727" mass="77566">MVHRPIAAALLGASSLLAAASWSPAFAEDAAPADSADSADDRGIIVTGQRLPDIEGGQVARGATLGAFGDRDLFDTPVSTKSFTEAYIADQIALTSNDIVARDASFSITNATTLNGAGAGRLRGFRMEPFESSYDGFATVATRRYPIEMLERVDILKGPTAVFTGIVGGVGGTINYVSKKPLDTPLTRVTGLFASQGTFGGLLDISRRFGPDSQFGVRANLSLRDGESAIDDIEEKSNVAHLALNWRKGPVSLDLQYGNFYSLTRGGAGGYSFAPGVPIGPAPQGDRVSGPDWDRRMQHDQFVRAMVNVRLAEGWSAFAVGGLLRSQERYVGFFNSVIDAAGNAEGGAFAQEGEVEWGDGYNIDVGLRGRFRTGPVGHAITLSYGVIRSKPQYSDLSTDPAYAVPRFNIYDDASQNLPAPALSGTGTFFPLSDSETQGVVIADELALFDDRLLVTVGARYTKIAIDSFNYAAPTTPAEVRSYRSDDWSPAFAALFKLTPNVSVYANYLKAVEAGSTAPIEASNNGQIIPPGVSRQYEGGVKANFGSFGATAAVFDIERPSAYIDRDPASPTFGRYDVFGRQWHRGVELDLFGTPLPGVRILASYAYLDAELLENADPAVNGNRPVSVPKHVLVLGGDADVPGLPGAALLANMRYSSGQVYDTSNVRTIPGFTIFDVGARYRFAAGGRPLTARINVSNVFDKSYYQSTDFTAQPGAPRTIRLTLSTEL</sequence>
<protein>
    <submittedName>
        <fullName evidence="15">TonB-dependent siderophore receptor</fullName>
    </submittedName>
</protein>
<dbReference type="PANTHER" id="PTHR32552">
    <property type="entry name" value="FERRICHROME IRON RECEPTOR-RELATED"/>
    <property type="match status" value="1"/>
</dbReference>
<evidence type="ECO:0000256" key="3">
    <source>
        <dbReference type="ARBA" id="ARBA00022448"/>
    </source>
</evidence>
<dbReference type="RefSeq" id="WP_127688939.1">
    <property type="nucleotide sequence ID" value="NZ_RZUL01000001.1"/>
</dbReference>
<feature type="domain" description="TonB-dependent receptor plug" evidence="14">
    <location>
        <begin position="73"/>
        <end position="166"/>
    </location>
</feature>
<evidence type="ECO:0000313" key="15">
    <source>
        <dbReference type="EMBL" id="RVT43403.1"/>
    </source>
</evidence>
<gene>
    <name evidence="15" type="ORF">ENE74_01870</name>
</gene>
<name>A0A437JCC6_9SPHN</name>
<evidence type="ECO:0000259" key="14">
    <source>
        <dbReference type="Pfam" id="PF07715"/>
    </source>
</evidence>
<dbReference type="InterPro" id="IPR000531">
    <property type="entry name" value="Beta-barrel_TonB"/>
</dbReference>
<dbReference type="InterPro" id="IPR012910">
    <property type="entry name" value="Plug_dom"/>
</dbReference>
<dbReference type="GO" id="GO:0038023">
    <property type="term" value="F:signaling receptor activity"/>
    <property type="evidence" value="ECO:0007669"/>
    <property type="project" value="InterPro"/>
</dbReference>
<dbReference type="GO" id="GO:0015891">
    <property type="term" value="P:siderophore transport"/>
    <property type="evidence" value="ECO:0007669"/>
    <property type="project" value="InterPro"/>
</dbReference>
<dbReference type="Pfam" id="PF07715">
    <property type="entry name" value="Plug"/>
    <property type="match status" value="1"/>
</dbReference>
<evidence type="ECO:0000256" key="7">
    <source>
        <dbReference type="ARBA" id="ARBA00023136"/>
    </source>
</evidence>
<dbReference type="EMBL" id="RZUL01000001">
    <property type="protein sequence ID" value="RVT43403.1"/>
    <property type="molecule type" value="Genomic_DNA"/>
</dbReference>
<organism evidence="15 16">
    <name type="scientific">Sphingobium algorifonticola</name>
    <dbReference type="NCBI Taxonomy" id="2008318"/>
    <lineage>
        <taxon>Bacteria</taxon>
        <taxon>Pseudomonadati</taxon>
        <taxon>Pseudomonadota</taxon>
        <taxon>Alphaproteobacteria</taxon>
        <taxon>Sphingomonadales</taxon>
        <taxon>Sphingomonadaceae</taxon>
        <taxon>Sphingobium</taxon>
    </lineage>
</organism>
<evidence type="ECO:0000256" key="1">
    <source>
        <dbReference type="ARBA" id="ARBA00004571"/>
    </source>
</evidence>
<keyword evidence="12" id="KW-0732">Signal</keyword>
<evidence type="ECO:0000256" key="12">
    <source>
        <dbReference type="SAM" id="SignalP"/>
    </source>
</evidence>
<comment type="subcellular location">
    <subcellularLocation>
        <location evidence="1 10">Cell outer membrane</location>
        <topology evidence="1 10">Multi-pass membrane protein</topology>
    </subcellularLocation>
</comment>
<keyword evidence="5 10" id="KW-0812">Transmembrane</keyword>
<keyword evidence="9 10" id="KW-0998">Cell outer membrane</keyword>